<feature type="region of interest" description="Disordered" evidence="8">
    <location>
        <begin position="1"/>
        <end position="34"/>
    </location>
</feature>
<evidence type="ECO:0000256" key="8">
    <source>
        <dbReference type="SAM" id="MobiDB-lite"/>
    </source>
</evidence>
<evidence type="ECO:0000256" key="4">
    <source>
        <dbReference type="ARBA" id="ARBA00022989"/>
    </source>
</evidence>
<dbReference type="Pfam" id="PF01553">
    <property type="entry name" value="Acyltransferase"/>
    <property type="match status" value="1"/>
</dbReference>
<dbReference type="KEGG" id="atw:C0099_12410"/>
<dbReference type="PANTHER" id="PTHR23063">
    <property type="entry name" value="PHOSPHOLIPID ACYLTRANSFERASE"/>
    <property type="match status" value="1"/>
</dbReference>
<dbReference type="GO" id="GO:0016746">
    <property type="term" value="F:acyltransferase activity"/>
    <property type="evidence" value="ECO:0007669"/>
    <property type="project" value="UniProtKB-KW"/>
</dbReference>
<keyword evidence="3 9" id="KW-0812">Transmembrane</keyword>
<reference evidence="11 12" key="1">
    <citation type="submission" date="2018-01" db="EMBL/GenBank/DDBJ databases">
        <authorList>
            <person name="Fu G.-Y."/>
        </authorList>
    </citation>
    <scope>NUCLEOTIDE SEQUENCE [LARGE SCALE GENOMIC DNA]</scope>
    <source>
        <strain evidence="11 12">SY39</strain>
    </source>
</reference>
<dbReference type="SMART" id="SM00563">
    <property type="entry name" value="PlsC"/>
    <property type="match status" value="1"/>
</dbReference>
<dbReference type="SUPFAM" id="SSF69593">
    <property type="entry name" value="Glycerol-3-phosphate (1)-acyltransferase"/>
    <property type="match status" value="1"/>
</dbReference>
<comment type="subcellular location">
    <subcellularLocation>
        <location evidence="1">Membrane</location>
    </subcellularLocation>
</comment>
<keyword evidence="6 9" id="KW-0472">Membrane</keyword>
<evidence type="ECO:0000256" key="9">
    <source>
        <dbReference type="SAM" id="Phobius"/>
    </source>
</evidence>
<keyword evidence="2 11" id="KW-0808">Transferase</keyword>
<evidence type="ECO:0000256" key="1">
    <source>
        <dbReference type="ARBA" id="ARBA00004370"/>
    </source>
</evidence>
<keyword evidence="12" id="KW-1185">Reference proteome</keyword>
<gene>
    <name evidence="11" type="ORF">C0099_12410</name>
</gene>
<sequence length="286" mass="30526">MGSGLQHRRPSDPAADEPAAGALRPPLPGPSRLTPAGAATRLARRVRLVLHLLGGLAIVLTLFPFAGLARRRALRQRWSARLLAIVGIELRVSGEPLESGALLVANHVSWLDIFVINALTPAAFVSKAEVRSWPAIGWLAAKNDTLFLHRGSRGHARIVSREIGAVLATGQVVALFPEGTTTDGSHVLHFHGALLQPALDARAPIQAVALRYRDAHGHFTRAPAYWGDMTLMQCIANIVAAPAIVAEVILLPPVRGEADVDRRALAAALRERIVSQVTLKADAESA</sequence>
<evidence type="ECO:0000313" key="11">
    <source>
        <dbReference type="EMBL" id="AUN96465.1"/>
    </source>
</evidence>
<dbReference type="CDD" id="cd07989">
    <property type="entry name" value="LPLAT_AGPAT-like"/>
    <property type="match status" value="1"/>
</dbReference>
<evidence type="ECO:0000256" key="5">
    <source>
        <dbReference type="ARBA" id="ARBA00023098"/>
    </source>
</evidence>
<proteinExistence type="predicted"/>
<dbReference type="PANTHER" id="PTHR23063:SF52">
    <property type="entry name" value="LYSOPHOSPHATIDYLCHOLINE ACYLTRANSFERASE"/>
    <property type="match status" value="1"/>
</dbReference>
<protein>
    <submittedName>
        <fullName evidence="11">1-acyl-sn-glycerol-3-phosphate acyltransferase</fullName>
    </submittedName>
</protein>
<evidence type="ECO:0000256" key="3">
    <source>
        <dbReference type="ARBA" id="ARBA00022692"/>
    </source>
</evidence>
<dbReference type="AlphaFoldDB" id="A0A2I6SB56"/>
<feature type="compositionally biased region" description="Low complexity" evidence="8">
    <location>
        <begin position="18"/>
        <end position="34"/>
    </location>
</feature>
<evidence type="ECO:0000256" key="7">
    <source>
        <dbReference type="ARBA" id="ARBA00023315"/>
    </source>
</evidence>
<keyword evidence="4 9" id="KW-1133">Transmembrane helix</keyword>
<dbReference type="GO" id="GO:0016020">
    <property type="term" value="C:membrane"/>
    <property type="evidence" value="ECO:0007669"/>
    <property type="project" value="UniProtKB-SubCell"/>
</dbReference>
<dbReference type="GO" id="GO:0006629">
    <property type="term" value="P:lipid metabolic process"/>
    <property type="evidence" value="ECO:0007669"/>
    <property type="project" value="UniProtKB-KW"/>
</dbReference>
<keyword evidence="7 11" id="KW-0012">Acyltransferase</keyword>
<organism evidence="11 12">
    <name type="scientific">Pseudazoarcus pumilus</name>
    <dbReference type="NCBI Taxonomy" id="2067960"/>
    <lineage>
        <taxon>Bacteria</taxon>
        <taxon>Pseudomonadati</taxon>
        <taxon>Pseudomonadota</taxon>
        <taxon>Betaproteobacteria</taxon>
        <taxon>Rhodocyclales</taxon>
        <taxon>Zoogloeaceae</taxon>
        <taxon>Pseudazoarcus</taxon>
    </lineage>
</organism>
<feature type="transmembrane region" description="Helical" evidence="9">
    <location>
        <begin position="48"/>
        <end position="69"/>
    </location>
</feature>
<dbReference type="OrthoDB" id="9806880at2"/>
<evidence type="ECO:0000259" key="10">
    <source>
        <dbReference type="SMART" id="SM00563"/>
    </source>
</evidence>
<feature type="domain" description="Phospholipid/glycerol acyltransferase" evidence="10">
    <location>
        <begin position="101"/>
        <end position="213"/>
    </location>
</feature>
<evidence type="ECO:0000313" key="12">
    <source>
        <dbReference type="Proteomes" id="UP000242205"/>
    </source>
</evidence>
<dbReference type="InterPro" id="IPR002123">
    <property type="entry name" value="Plipid/glycerol_acylTrfase"/>
</dbReference>
<dbReference type="EMBL" id="CP025682">
    <property type="protein sequence ID" value="AUN96465.1"/>
    <property type="molecule type" value="Genomic_DNA"/>
</dbReference>
<evidence type="ECO:0000256" key="2">
    <source>
        <dbReference type="ARBA" id="ARBA00022679"/>
    </source>
</evidence>
<keyword evidence="5" id="KW-0443">Lipid metabolism</keyword>
<evidence type="ECO:0000256" key="6">
    <source>
        <dbReference type="ARBA" id="ARBA00023136"/>
    </source>
</evidence>
<accession>A0A2I6SB56</accession>
<dbReference type="Proteomes" id="UP000242205">
    <property type="component" value="Chromosome"/>
</dbReference>
<name>A0A2I6SB56_9RHOO</name>